<name>X6NY42_RETFI</name>
<proteinExistence type="inferred from homology"/>
<keyword evidence="12" id="KW-1185">Reference proteome</keyword>
<keyword evidence="6 10" id="KW-1133">Transmembrane helix</keyword>
<dbReference type="PANTHER" id="PTHR12129:SF15">
    <property type="entry name" value="URONYL 2-SULFOTRANSFERASE"/>
    <property type="match status" value="1"/>
</dbReference>
<feature type="transmembrane region" description="Helical" evidence="10">
    <location>
        <begin position="7"/>
        <end position="24"/>
    </location>
</feature>
<keyword evidence="7" id="KW-0333">Golgi apparatus</keyword>
<organism evidence="11 12">
    <name type="scientific">Reticulomyxa filosa</name>
    <dbReference type="NCBI Taxonomy" id="46433"/>
    <lineage>
        <taxon>Eukaryota</taxon>
        <taxon>Sar</taxon>
        <taxon>Rhizaria</taxon>
        <taxon>Retaria</taxon>
        <taxon>Foraminifera</taxon>
        <taxon>Monothalamids</taxon>
        <taxon>Reticulomyxidae</taxon>
        <taxon>Reticulomyxa</taxon>
    </lineage>
</organism>
<dbReference type="SUPFAM" id="SSF52540">
    <property type="entry name" value="P-loop containing nucleoside triphosphate hydrolases"/>
    <property type="match status" value="1"/>
</dbReference>
<evidence type="ECO:0000313" key="11">
    <source>
        <dbReference type="EMBL" id="ETO30798.1"/>
    </source>
</evidence>
<evidence type="ECO:0000256" key="3">
    <source>
        <dbReference type="ARBA" id="ARBA00022679"/>
    </source>
</evidence>
<keyword evidence="4 10" id="KW-0812">Transmembrane</keyword>
<evidence type="ECO:0000256" key="1">
    <source>
        <dbReference type="ARBA" id="ARBA00004323"/>
    </source>
</evidence>
<sequence>MKYQPKYYLCLLIWILFIVSYQLLSSKLQKFEIQSSVTLALPAWLTSEILVFEYPGQWNTSRNGSTLVQLLLFSRIPKCGTTMLSESINDLGQLHVEYILPHFNSVHYPNAHPKERYDQGCDNAAQFKQFVKDALDRIEESLSANKKVEKTLHMLTFHKPIHSLNETMRLIHELHANHKLQFQSKLVYITMVRNPVKRLISSYNAGSIGGSNTYRITNSHLIKETLAITHNLTIEQCIQMQYDTIFHQNKENPCFLSRNYLTKWFCDESQCKKHFDLINSNNDLILEGAWKNIDRLYTFVGVLEYWDASLLWLWYKFGETFLFDKEERKNNRKYHTWIDFDKHDIEKVSRYVLGSVGTQTLESSDKSTYPALNMKYRAMLEEMNALDMKLYNGIVEKFKTYIEPQMQPYIQKYYNKFKQ</sequence>
<dbReference type="InterPro" id="IPR005331">
    <property type="entry name" value="Sulfotransferase"/>
</dbReference>
<dbReference type="InterPro" id="IPR027417">
    <property type="entry name" value="P-loop_NTPase"/>
</dbReference>
<dbReference type="InterPro" id="IPR007734">
    <property type="entry name" value="Heparan_SO4_2-O-STrfase"/>
</dbReference>
<dbReference type="GO" id="GO:0000139">
    <property type="term" value="C:Golgi membrane"/>
    <property type="evidence" value="ECO:0007669"/>
    <property type="project" value="UniProtKB-SubCell"/>
</dbReference>
<evidence type="ECO:0000256" key="4">
    <source>
        <dbReference type="ARBA" id="ARBA00022692"/>
    </source>
</evidence>
<evidence type="ECO:0000256" key="5">
    <source>
        <dbReference type="ARBA" id="ARBA00022968"/>
    </source>
</evidence>
<reference evidence="11 12" key="1">
    <citation type="journal article" date="2013" name="Curr. Biol.">
        <title>The Genome of the Foraminiferan Reticulomyxa filosa.</title>
        <authorList>
            <person name="Glockner G."/>
            <person name="Hulsmann N."/>
            <person name="Schleicher M."/>
            <person name="Noegel A.A."/>
            <person name="Eichinger L."/>
            <person name="Gallinger C."/>
            <person name="Pawlowski J."/>
            <person name="Sierra R."/>
            <person name="Euteneuer U."/>
            <person name="Pillet L."/>
            <person name="Moustafa A."/>
            <person name="Platzer M."/>
            <person name="Groth M."/>
            <person name="Szafranski K."/>
            <person name="Schliwa M."/>
        </authorList>
    </citation>
    <scope>NUCLEOTIDE SEQUENCE [LARGE SCALE GENOMIC DNA]</scope>
</reference>
<comment type="caution">
    <text evidence="11">The sequence shown here is derived from an EMBL/GenBank/DDBJ whole genome shotgun (WGS) entry which is preliminary data.</text>
</comment>
<dbReference type="Pfam" id="PF03567">
    <property type="entry name" value="Sulfotransfer_2"/>
    <property type="match status" value="1"/>
</dbReference>
<dbReference type="EMBL" id="ASPP01005307">
    <property type="protein sequence ID" value="ETO30798.1"/>
    <property type="molecule type" value="Genomic_DNA"/>
</dbReference>
<accession>X6NY42</accession>
<evidence type="ECO:0000313" key="12">
    <source>
        <dbReference type="Proteomes" id="UP000023152"/>
    </source>
</evidence>
<dbReference type="AlphaFoldDB" id="X6NY42"/>
<keyword evidence="8 10" id="KW-0472">Membrane</keyword>
<evidence type="ECO:0008006" key="13">
    <source>
        <dbReference type="Google" id="ProtNLM"/>
    </source>
</evidence>
<keyword evidence="3" id="KW-0808">Transferase</keyword>
<dbReference type="PANTHER" id="PTHR12129">
    <property type="entry name" value="HEPARAN SULFATE 2-O-SULFOTRANSFERASE"/>
    <property type="match status" value="1"/>
</dbReference>
<dbReference type="Proteomes" id="UP000023152">
    <property type="component" value="Unassembled WGS sequence"/>
</dbReference>
<evidence type="ECO:0000256" key="6">
    <source>
        <dbReference type="ARBA" id="ARBA00022989"/>
    </source>
</evidence>
<evidence type="ECO:0000256" key="7">
    <source>
        <dbReference type="ARBA" id="ARBA00023034"/>
    </source>
</evidence>
<comment type="similarity">
    <text evidence="2">Belongs to the sulfotransferase 3 family.</text>
</comment>
<comment type="subcellular location">
    <subcellularLocation>
        <location evidence="1">Golgi apparatus membrane</location>
        <topology evidence="1">Single-pass type II membrane protein</topology>
    </subcellularLocation>
</comment>
<keyword evidence="9" id="KW-0325">Glycoprotein</keyword>
<gene>
    <name evidence="11" type="ORF">RFI_06324</name>
</gene>
<keyword evidence="5" id="KW-0735">Signal-anchor</keyword>
<evidence type="ECO:0000256" key="9">
    <source>
        <dbReference type="ARBA" id="ARBA00023180"/>
    </source>
</evidence>
<protein>
    <recommendedName>
        <fullName evidence="13">Sulfotransferase domain-containing protein</fullName>
    </recommendedName>
</protein>
<dbReference type="GO" id="GO:0008146">
    <property type="term" value="F:sulfotransferase activity"/>
    <property type="evidence" value="ECO:0007669"/>
    <property type="project" value="InterPro"/>
</dbReference>
<evidence type="ECO:0000256" key="8">
    <source>
        <dbReference type="ARBA" id="ARBA00023136"/>
    </source>
</evidence>
<dbReference type="Gene3D" id="3.40.50.300">
    <property type="entry name" value="P-loop containing nucleotide triphosphate hydrolases"/>
    <property type="match status" value="1"/>
</dbReference>
<dbReference type="OrthoDB" id="10019582at2759"/>
<evidence type="ECO:0000256" key="2">
    <source>
        <dbReference type="ARBA" id="ARBA00010569"/>
    </source>
</evidence>
<evidence type="ECO:0000256" key="10">
    <source>
        <dbReference type="SAM" id="Phobius"/>
    </source>
</evidence>